<dbReference type="EMBL" id="BLXT01005502">
    <property type="protein sequence ID" value="GFO23237.1"/>
    <property type="molecule type" value="Genomic_DNA"/>
</dbReference>
<proteinExistence type="predicted"/>
<reference evidence="2 3" key="1">
    <citation type="journal article" date="2021" name="Elife">
        <title>Chloroplast acquisition without the gene transfer in kleptoplastic sea slugs, Plakobranchus ocellatus.</title>
        <authorList>
            <person name="Maeda T."/>
            <person name="Takahashi S."/>
            <person name="Yoshida T."/>
            <person name="Shimamura S."/>
            <person name="Takaki Y."/>
            <person name="Nagai Y."/>
            <person name="Toyoda A."/>
            <person name="Suzuki Y."/>
            <person name="Arimoto A."/>
            <person name="Ishii H."/>
            <person name="Satoh N."/>
            <person name="Nishiyama T."/>
            <person name="Hasebe M."/>
            <person name="Maruyama T."/>
            <person name="Minagawa J."/>
            <person name="Obokata J."/>
            <person name="Shigenobu S."/>
        </authorList>
    </citation>
    <scope>NUCLEOTIDE SEQUENCE [LARGE SCALE GENOMIC DNA]</scope>
</reference>
<evidence type="ECO:0000256" key="1">
    <source>
        <dbReference type="SAM" id="MobiDB-lite"/>
    </source>
</evidence>
<sequence length="175" mass="19465">MDSSTLQKIKENDVAFRYYMIRSSRAYNDVNLQANQSGRLHVNQSTAGTPTPSPARPPDRENNVRGRRGHSCRTSSTSDSVQVGCRLARPARCSLGGESHKLYQSDRTKQRIVAHAIRGYYWMVADSKAVDTPYIRILRGSSTGESQNSEIPYLDAICAVDCEGIVRLIVRELCG</sequence>
<feature type="region of interest" description="Disordered" evidence="1">
    <location>
        <begin position="40"/>
        <end position="78"/>
    </location>
</feature>
<gene>
    <name evidence="2" type="ORF">PoB_004974200</name>
</gene>
<keyword evidence="3" id="KW-1185">Reference proteome</keyword>
<comment type="caution">
    <text evidence="2">The sequence shown here is derived from an EMBL/GenBank/DDBJ whole genome shotgun (WGS) entry which is preliminary data.</text>
</comment>
<feature type="compositionally biased region" description="Polar residues" evidence="1">
    <location>
        <begin position="40"/>
        <end position="50"/>
    </location>
</feature>
<protein>
    <submittedName>
        <fullName evidence="2">Uncharacterized protein</fullName>
    </submittedName>
</protein>
<evidence type="ECO:0000313" key="2">
    <source>
        <dbReference type="EMBL" id="GFO23237.1"/>
    </source>
</evidence>
<evidence type="ECO:0000313" key="3">
    <source>
        <dbReference type="Proteomes" id="UP000735302"/>
    </source>
</evidence>
<accession>A0AAV4BW17</accession>
<dbReference type="AlphaFoldDB" id="A0AAV4BW17"/>
<dbReference type="Proteomes" id="UP000735302">
    <property type="component" value="Unassembled WGS sequence"/>
</dbReference>
<name>A0AAV4BW17_9GAST</name>
<organism evidence="2 3">
    <name type="scientific">Plakobranchus ocellatus</name>
    <dbReference type="NCBI Taxonomy" id="259542"/>
    <lineage>
        <taxon>Eukaryota</taxon>
        <taxon>Metazoa</taxon>
        <taxon>Spiralia</taxon>
        <taxon>Lophotrochozoa</taxon>
        <taxon>Mollusca</taxon>
        <taxon>Gastropoda</taxon>
        <taxon>Heterobranchia</taxon>
        <taxon>Euthyneura</taxon>
        <taxon>Panpulmonata</taxon>
        <taxon>Sacoglossa</taxon>
        <taxon>Placobranchoidea</taxon>
        <taxon>Plakobranchidae</taxon>
        <taxon>Plakobranchus</taxon>
    </lineage>
</organism>